<organism evidence="1">
    <name type="scientific">Ananas comosus var. bracteatus</name>
    <name type="common">red pineapple</name>
    <dbReference type="NCBI Taxonomy" id="296719"/>
    <lineage>
        <taxon>Eukaryota</taxon>
        <taxon>Viridiplantae</taxon>
        <taxon>Streptophyta</taxon>
        <taxon>Embryophyta</taxon>
        <taxon>Tracheophyta</taxon>
        <taxon>Spermatophyta</taxon>
        <taxon>Magnoliopsida</taxon>
        <taxon>Liliopsida</taxon>
        <taxon>Poales</taxon>
        <taxon>Bromeliaceae</taxon>
        <taxon>Bromelioideae</taxon>
        <taxon>Ananas</taxon>
    </lineage>
</organism>
<sequence length="105" mass="10412">MPLGGGGGGGGGGLTEDGVGGVHGDLVLRGVADEALGVGEGDIGRGGAIPLVVGDDLHAIVLPHPHARVGGAEVDPDRRSSPLPLLAMDLKTQKKLIATKKTKLQ</sequence>
<dbReference type="EMBL" id="CAJEUB010000014">
    <property type="protein sequence ID" value="CAD1846334.1"/>
    <property type="molecule type" value="Genomic_DNA"/>
</dbReference>
<evidence type="ECO:0000313" key="1">
    <source>
        <dbReference type="EMBL" id="CAD1846334.1"/>
    </source>
</evidence>
<gene>
    <name evidence="1" type="ORF">CB5_LOCUS29545</name>
</gene>
<reference evidence="1" key="1">
    <citation type="submission" date="2020-07" db="EMBL/GenBank/DDBJ databases">
        <authorList>
            <person name="Lin J."/>
        </authorList>
    </citation>
    <scope>NUCLEOTIDE SEQUENCE</scope>
</reference>
<dbReference type="InterPro" id="IPR019651">
    <property type="entry name" value="Glutamate_DH_NAD-spec"/>
</dbReference>
<dbReference type="AlphaFoldDB" id="A0A6V7QSZ9"/>
<accession>A0A6V7QSZ9</accession>
<proteinExistence type="predicted"/>
<dbReference type="Pfam" id="PF10712">
    <property type="entry name" value="NAD-GH"/>
    <property type="match status" value="1"/>
</dbReference>
<name>A0A6V7QSZ9_ANACO</name>
<protein>
    <submittedName>
        <fullName evidence="1">Uncharacterized protein</fullName>
    </submittedName>
</protein>